<accession>A0ABR9XMK9</accession>
<comment type="caution">
    <text evidence="1">The sequence shown here is derived from an EMBL/GenBank/DDBJ whole genome shotgun (WGS) entry which is preliminary data.</text>
</comment>
<keyword evidence="2" id="KW-1185">Reference proteome</keyword>
<sequence>MEAIICVILILALWGFTFLYTAVKETKPGRVRGAAGGDLDYLYTYRSLLQKVAQIENALQNVDSHPYFRSVEISLIRQQTCAKMRTLLASYGRGQLTGADAHDRLDEINARIQVLFYSMAA</sequence>
<proteinExistence type="predicted"/>
<protein>
    <submittedName>
        <fullName evidence="1">Uncharacterized protein</fullName>
    </submittedName>
</protein>
<dbReference type="Proteomes" id="UP000632774">
    <property type="component" value="Unassembled WGS sequence"/>
</dbReference>
<organism evidence="1 2">
    <name type="scientific">Mucilaginibacter boryungensis</name>
    <dbReference type="NCBI Taxonomy" id="768480"/>
    <lineage>
        <taxon>Bacteria</taxon>
        <taxon>Pseudomonadati</taxon>
        <taxon>Bacteroidota</taxon>
        <taxon>Sphingobacteriia</taxon>
        <taxon>Sphingobacteriales</taxon>
        <taxon>Sphingobacteriaceae</taxon>
        <taxon>Mucilaginibacter</taxon>
    </lineage>
</organism>
<name>A0ABR9XMK9_9SPHI</name>
<evidence type="ECO:0000313" key="2">
    <source>
        <dbReference type="Proteomes" id="UP000632774"/>
    </source>
</evidence>
<evidence type="ECO:0000313" key="1">
    <source>
        <dbReference type="EMBL" id="MBE9668622.1"/>
    </source>
</evidence>
<gene>
    <name evidence="1" type="ORF">IRJ18_19790</name>
</gene>
<reference evidence="1 2" key="1">
    <citation type="submission" date="2020-10" db="EMBL/GenBank/DDBJ databases">
        <title>Mucilaginibacter mali sp. nov., isolated from rhizosphere soil of apple orchard.</title>
        <authorList>
            <person name="Lee J.-S."/>
            <person name="Kim H.S."/>
            <person name="Kim J.-S."/>
        </authorList>
    </citation>
    <scope>NUCLEOTIDE SEQUENCE [LARGE SCALE GENOMIC DNA]</scope>
    <source>
        <strain evidence="1 2">KCTC 23157</strain>
    </source>
</reference>
<dbReference type="EMBL" id="JADFFM010000002">
    <property type="protein sequence ID" value="MBE9668622.1"/>
    <property type="molecule type" value="Genomic_DNA"/>
</dbReference>
<dbReference type="RefSeq" id="WP_194108014.1">
    <property type="nucleotide sequence ID" value="NZ_JADFFM010000002.1"/>
</dbReference>